<dbReference type="EMBL" id="AFFY01000054">
    <property type="protein sequence ID" value="EHG98762.1"/>
    <property type="molecule type" value="Genomic_DNA"/>
</dbReference>
<dbReference type="AlphaFoldDB" id="G5SVA7"/>
<dbReference type="RefSeq" id="WP_008622380.1">
    <property type="nucleotide sequence ID" value="NZ_JH376625.1"/>
</dbReference>
<protein>
    <submittedName>
        <fullName evidence="2">Uncharacterized protein</fullName>
    </submittedName>
</protein>
<comment type="caution">
    <text evidence="2">The sequence shown here is derived from an EMBL/GenBank/DDBJ whole genome shotgun (WGS) entry which is preliminary data.</text>
</comment>
<gene>
    <name evidence="2" type="ORF">HMPREF9441_03279</name>
</gene>
<sequence>MKTAGITRKRRAAEALQKRVRNERLFAKQMELNNEVRALKREIANLDEEFKTLENS</sequence>
<keyword evidence="3" id="KW-1185">Reference proteome</keyword>
<proteinExistence type="predicted"/>
<feature type="coiled-coil region" evidence="1">
    <location>
        <begin position="22"/>
        <end position="56"/>
    </location>
</feature>
<evidence type="ECO:0000313" key="2">
    <source>
        <dbReference type="EMBL" id="EHG98762.1"/>
    </source>
</evidence>
<dbReference type="GeneID" id="93559194"/>
<evidence type="ECO:0000313" key="3">
    <source>
        <dbReference type="Proteomes" id="UP000003598"/>
    </source>
</evidence>
<name>G5SVA7_9BACT</name>
<dbReference type="Proteomes" id="UP000003598">
    <property type="component" value="Unassembled WGS sequence"/>
</dbReference>
<dbReference type="PATRIC" id="fig|762968.3.peg.2893"/>
<evidence type="ECO:0000256" key="1">
    <source>
        <dbReference type="SAM" id="Coils"/>
    </source>
</evidence>
<dbReference type="HOGENOM" id="CLU_3010102_0_0_10"/>
<keyword evidence="1" id="KW-0175">Coiled coil</keyword>
<dbReference type="STRING" id="762968.HMPREF9441_03279"/>
<organism evidence="2 3">
    <name type="scientific">Paraprevotella clara YIT 11840</name>
    <dbReference type="NCBI Taxonomy" id="762968"/>
    <lineage>
        <taxon>Bacteria</taxon>
        <taxon>Pseudomonadati</taxon>
        <taxon>Bacteroidota</taxon>
        <taxon>Bacteroidia</taxon>
        <taxon>Bacteroidales</taxon>
        <taxon>Prevotellaceae</taxon>
        <taxon>Paraprevotella</taxon>
    </lineage>
</organism>
<reference evidence="2 3" key="1">
    <citation type="submission" date="2011-03" db="EMBL/GenBank/DDBJ databases">
        <authorList>
            <person name="Weinstock G."/>
            <person name="Sodergren E."/>
            <person name="Clifton S."/>
            <person name="Fulton L."/>
            <person name="Fulton B."/>
            <person name="Courtney L."/>
            <person name="Fronick C."/>
            <person name="Harrison M."/>
            <person name="Strong C."/>
            <person name="Farmer C."/>
            <person name="Delahaunty K."/>
            <person name="Markovic C."/>
            <person name="Hall O."/>
            <person name="Minx P."/>
            <person name="Tomlinson C."/>
            <person name="Mitreva M."/>
            <person name="Hou S."/>
            <person name="Chen J."/>
            <person name="Wollam A."/>
            <person name="Pepin K.H."/>
            <person name="Johnson M."/>
            <person name="Bhonagiri V."/>
            <person name="Zhang X."/>
            <person name="Suruliraj S."/>
            <person name="Warren W."/>
            <person name="Chinwalla A."/>
            <person name="Mardis E.R."/>
            <person name="Wilson R.K."/>
        </authorList>
    </citation>
    <scope>NUCLEOTIDE SEQUENCE [LARGE SCALE GENOMIC DNA]</scope>
    <source>
        <strain evidence="2 3">YIT 11840</strain>
    </source>
</reference>
<accession>G5SVA7</accession>